<gene>
    <name evidence="6" type="primary">SRSX-18</name>
    <name evidence="6" type="ORF">KIN20_016198</name>
</gene>
<dbReference type="Proteomes" id="UP001196413">
    <property type="component" value="Unassembled WGS sequence"/>
</dbReference>
<keyword evidence="3 5" id="KW-1133">Transmembrane helix</keyword>
<dbReference type="SUPFAM" id="SSF81321">
    <property type="entry name" value="Family A G protein-coupled receptor-like"/>
    <property type="match status" value="1"/>
</dbReference>
<dbReference type="AlphaFoldDB" id="A0AAD5QQJ5"/>
<evidence type="ECO:0000256" key="4">
    <source>
        <dbReference type="ARBA" id="ARBA00023136"/>
    </source>
</evidence>
<sequence>MMLVSYMVNGLNIATLILLLLTFLVVRKSQQTSSTVRLSPSDSFQRTHRLELKLMRSFATLVGVFVCCWCIATLITHISYKYLHRETYLTVQTYGVLLVLPNYCQCYFVTCVRSSQHRSAYRKQLLWLFPCLGISNREESTPARRTPTESKEVWVPVQ</sequence>
<organism evidence="6 7">
    <name type="scientific">Parelaphostrongylus tenuis</name>
    <name type="common">Meningeal worm</name>
    <dbReference type="NCBI Taxonomy" id="148309"/>
    <lineage>
        <taxon>Eukaryota</taxon>
        <taxon>Metazoa</taxon>
        <taxon>Ecdysozoa</taxon>
        <taxon>Nematoda</taxon>
        <taxon>Chromadorea</taxon>
        <taxon>Rhabditida</taxon>
        <taxon>Rhabditina</taxon>
        <taxon>Rhabditomorpha</taxon>
        <taxon>Strongyloidea</taxon>
        <taxon>Metastrongylidae</taxon>
        <taxon>Parelaphostrongylus</taxon>
    </lineage>
</organism>
<keyword evidence="2 5" id="KW-0812">Transmembrane</keyword>
<dbReference type="GO" id="GO:0016020">
    <property type="term" value="C:membrane"/>
    <property type="evidence" value="ECO:0007669"/>
    <property type="project" value="UniProtKB-SubCell"/>
</dbReference>
<feature type="transmembrane region" description="Helical" evidence="5">
    <location>
        <begin position="6"/>
        <end position="26"/>
    </location>
</feature>
<dbReference type="GO" id="GO:0004930">
    <property type="term" value="F:G protein-coupled receptor activity"/>
    <property type="evidence" value="ECO:0007669"/>
    <property type="project" value="InterPro"/>
</dbReference>
<dbReference type="InterPro" id="IPR019424">
    <property type="entry name" value="7TM_GPCR_Srsx"/>
</dbReference>
<dbReference type="Gene3D" id="1.20.1070.10">
    <property type="entry name" value="Rhodopsin 7-helix transmembrane proteins"/>
    <property type="match status" value="1"/>
</dbReference>
<evidence type="ECO:0000313" key="7">
    <source>
        <dbReference type="Proteomes" id="UP001196413"/>
    </source>
</evidence>
<evidence type="ECO:0000313" key="6">
    <source>
        <dbReference type="EMBL" id="KAJ1357925.1"/>
    </source>
</evidence>
<evidence type="ECO:0000256" key="1">
    <source>
        <dbReference type="ARBA" id="ARBA00004370"/>
    </source>
</evidence>
<evidence type="ECO:0000256" key="3">
    <source>
        <dbReference type="ARBA" id="ARBA00022989"/>
    </source>
</evidence>
<reference evidence="6" key="1">
    <citation type="submission" date="2021-06" db="EMBL/GenBank/DDBJ databases">
        <title>Parelaphostrongylus tenuis whole genome reference sequence.</title>
        <authorList>
            <person name="Garwood T.J."/>
            <person name="Larsen P.A."/>
            <person name="Fountain-Jones N.M."/>
            <person name="Garbe J.R."/>
            <person name="Macchietto M.G."/>
            <person name="Kania S.A."/>
            <person name="Gerhold R.W."/>
            <person name="Richards J.E."/>
            <person name="Wolf T.M."/>
        </authorList>
    </citation>
    <scope>NUCLEOTIDE SEQUENCE</scope>
    <source>
        <strain evidence="6">MNPRO001-30</strain>
        <tissue evidence="6">Meninges</tissue>
    </source>
</reference>
<proteinExistence type="predicted"/>
<feature type="transmembrane region" description="Helical" evidence="5">
    <location>
        <begin position="58"/>
        <end position="80"/>
    </location>
</feature>
<keyword evidence="7" id="KW-1185">Reference proteome</keyword>
<evidence type="ECO:0000256" key="2">
    <source>
        <dbReference type="ARBA" id="ARBA00022692"/>
    </source>
</evidence>
<comment type="subcellular location">
    <subcellularLocation>
        <location evidence="1">Membrane</location>
    </subcellularLocation>
</comment>
<dbReference type="SMART" id="SM01381">
    <property type="entry name" value="7TM_GPCR_Srsx"/>
    <property type="match status" value="1"/>
</dbReference>
<comment type="caution">
    <text evidence="6">The sequence shown here is derived from an EMBL/GenBank/DDBJ whole genome shotgun (WGS) entry which is preliminary data.</text>
</comment>
<dbReference type="EMBL" id="JAHQIW010003259">
    <property type="protein sequence ID" value="KAJ1357925.1"/>
    <property type="molecule type" value="Genomic_DNA"/>
</dbReference>
<dbReference type="Pfam" id="PF10320">
    <property type="entry name" value="7TM_GPCR_Srsx"/>
    <property type="match status" value="1"/>
</dbReference>
<protein>
    <submittedName>
        <fullName evidence="6">Serpentine type 7TM GPCR chemoreceptor Srsx</fullName>
    </submittedName>
</protein>
<keyword evidence="4 5" id="KW-0472">Membrane</keyword>
<evidence type="ECO:0000256" key="5">
    <source>
        <dbReference type="SAM" id="Phobius"/>
    </source>
</evidence>
<accession>A0AAD5QQJ5</accession>
<feature type="transmembrane region" description="Helical" evidence="5">
    <location>
        <begin position="92"/>
        <end position="112"/>
    </location>
</feature>
<name>A0AAD5QQJ5_PARTN</name>
<dbReference type="InterPro" id="IPR000276">
    <property type="entry name" value="GPCR_Rhodpsn"/>
</dbReference>